<dbReference type="PANTHER" id="PTHR43493:SF9">
    <property type="entry name" value="DNA TOPOISOMERASE 4 SUBUNIT A"/>
    <property type="match status" value="1"/>
</dbReference>
<comment type="catalytic activity">
    <reaction evidence="1 7 8">
        <text>ATP-dependent breakage, passage and rejoining of double-stranded DNA.</text>
        <dbReference type="EC" id="5.6.2.2"/>
    </reaction>
</comment>
<evidence type="ECO:0000256" key="3">
    <source>
        <dbReference type="ARBA" id="ARBA00023029"/>
    </source>
</evidence>
<evidence type="ECO:0000256" key="5">
    <source>
        <dbReference type="ARBA" id="ARBA00023136"/>
    </source>
</evidence>
<comment type="caution">
    <text evidence="11">The sequence shown here is derived from an EMBL/GenBank/DDBJ whole genome shotgun (WGS) entry which is preliminary data.</text>
</comment>
<name>A0ABW8RJP9_9BACI</name>
<evidence type="ECO:0000256" key="7">
    <source>
        <dbReference type="HAMAP-Rule" id="MF_00937"/>
    </source>
</evidence>
<dbReference type="NCBIfam" id="NF004043">
    <property type="entry name" value="PRK05560.1"/>
    <property type="match status" value="1"/>
</dbReference>
<evidence type="ECO:0000256" key="8">
    <source>
        <dbReference type="PROSITE-ProRule" id="PRU01384"/>
    </source>
</evidence>
<dbReference type="NCBIfam" id="TIGR01061">
    <property type="entry name" value="parC_Gpos"/>
    <property type="match status" value="1"/>
</dbReference>
<keyword evidence="5 7" id="KW-0472">Membrane</keyword>
<evidence type="ECO:0000256" key="2">
    <source>
        <dbReference type="ARBA" id="ARBA00022475"/>
    </source>
</evidence>
<proteinExistence type="inferred from homology"/>
<dbReference type="Gene3D" id="3.90.199.10">
    <property type="entry name" value="Topoisomerase II, domain 5"/>
    <property type="match status" value="1"/>
</dbReference>
<sequence>MSATEKFRDLPLEDVIGDRFGRYSKYIIQERALPDARDGLKPVQRRILYAMHFEGNTFDKGFRKSAKTVGNVIGNYHPHGDSSVYEAMVRMSQDWKVRNVLVQMHGNNGSVDGDPPAAMRYTEARLSAISAELLRDIEKNTVEFIPNFDDTAKEPTVFPAMFPNLLVNGSTGISAGYATDIPPHHLGEVIDGVIMRMDQPDSTVDELMSVIKGPDFPTGGIIQGIDGIKKAYETGKGKIIVRSKAEIEEVRGGKQQIVITEIPYEVNKANLVKKMDEFRLDRKVEGISEVRDETDRTGLRIVIELKKDANAEGVLNYLYKNSDLQVTYNFNMVAIYNKRPKLMGIRELLDAYIGHQKEVVARRTQFDLNKANERQHIVEGLMKALSILDEVIATIRASKDKRDAKDNLMTKYAFTELQAEAIVSLQLYRLTNTDITALRQEAEELAKKIEEWTSILASEKKLISVIKKELKDVKKHFEDERRSKIEAEIEELKINLEVTVPSEDVIVTVTKQGYVKRTSQRSFAASGGQDLAMKETDRLLDQLDMNTKDVLLLFTNKGNYLFCPVHELPDIRWKDLGQHVANIIPIERDEEIIKAVPVKDFEMEDFFVFVTKNGMVKKTELKAYKAQRYSKPLVAINLKDDDQVIDVHLTDGTKEIFLITNQGYALWFHEEEISIVGIRAAGVKGINLKDNDFVVGGKLITSDSKESIVIATQRGSVKRMKLKEFEKATRAKRGVVILRELKSNPHRIMGFVVGNDQDTIFIQTEKGIIETLLTADIRFSDRYSNGSFILDEGENGKVTTVWKVETPETPSE</sequence>
<dbReference type="SMART" id="SM00434">
    <property type="entry name" value="TOP4c"/>
    <property type="match status" value="1"/>
</dbReference>
<dbReference type="InterPro" id="IPR005741">
    <property type="entry name" value="TopoIV_A_Gpos"/>
</dbReference>
<dbReference type="PROSITE" id="PS52040">
    <property type="entry name" value="TOPO_IIA"/>
    <property type="match status" value="1"/>
</dbReference>
<dbReference type="InterPro" id="IPR013760">
    <property type="entry name" value="Topo_IIA-like_dom_sf"/>
</dbReference>
<dbReference type="Pfam" id="PF00521">
    <property type="entry name" value="DNA_topoisoIV"/>
    <property type="match status" value="1"/>
</dbReference>
<protein>
    <recommendedName>
        <fullName evidence="7">DNA topoisomerase 4 subunit A</fullName>
        <ecNumber evidence="7">5.6.2.2</ecNumber>
    </recommendedName>
    <alternativeName>
        <fullName evidence="7">Topoisomerase IV subunit A</fullName>
    </alternativeName>
</protein>
<comment type="function">
    <text evidence="7">Topoisomerase IV is essential for chromosome segregation. It relaxes supercoiled DNA. Performs the decatenation events required during the replication of a circular DNA molecule.</text>
</comment>
<feature type="domain" description="Topo IIA-type catalytic" evidence="10">
    <location>
        <begin position="33"/>
        <end position="505"/>
    </location>
</feature>
<feature type="site" description="Interaction with DNA" evidence="7">
    <location>
        <position position="41"/>
    </location>
</feature>
<dbReference type="GO" id="GO:0003918">
    <property type="term" value="F:DNA topoisomerase type II (double strand cut, ATP-hydrolyzing) activity"/>
    <property type="evidence" value="ECO:0007669"/>
    <property type="project" value="UniProtKB-EC"/>
</dbReference>
<keyword evidence="12" id="KW-1185">Reference proteome</keyword>
<dbReference type="Gene3D" id="3.30.1360.40">
    <property type="match status" value="1"/>
</dbReference>
<dbReference type="EC" id="5.6.2.2" evidence="7"/>
<comment type="subunit">
    <text evidence="7">Heterotetramer composed of ParC and ParE.</text>
</comment>
<dbReference type="NCBIfam" id="TIGR01063">
    <property type="entry name" value="gyrA"/>
    <property type="match status" value="1"/>
</dbReference>
<dbReference type="InterPro" id="IPR002205">
    <property type="entry name" value="Topo_IIA_dom_A"/>
</dbReference>
<evidence type="ECO:0000256" key="4">
    <source>
        <dbReference type="ARBA" id="ARBA00023125"/>
    </source>
</evidence>
<feature type="site" description="Interaction with DNA" evidence="7">
    <location>
        <position position="79"/>
    </location>
</feature>
<feature type="active site" description="O-(5'-phospho-DNA)-tyrosine intermediate" evidence="7 8">
    <location>
        <position position="121"/>
    </location>
</feature>
<evidence type="ECO:0000259" key="10">
    <source>
        <dbReference type="PROSITE" id="PS52040"/>
    </source>
</evidence>
<feature type="coiled-coil region" evidence="9">
    <location>
        <begin position="428"/>
        <end position="495"/>
    </location>
</feature>
<feature type="site" description="Interaction with DNA" evidence="7">
    <location>
        <position position="77"/>
    </location>
</feature>
<dbReference type="Proteomes" id="UP001623041">
    <property type="component" value="Unassembled WGS sequence"/>
</dbReference>
<accession>A0ABW8RJP9</accession>
<dbReference type="NCBIfam" id="NF004044">
    <property type="entry name" value="PRK05561.1"/>
    <property type="match status" value="1"/>
</dbReference>
<dbReference type="Gene3D" id="2.120.10.90">
    <property type="entry name" value="DNA gyrase/topoisomerase IV, subunit A, C-terminal"/>
    <property type="match status" value="1"/>
</dbReference>
<keyword evidence="2 7" id="KW-1003">Cell membrane</keyword>
<reference evidence="11 12" key="1">
    <citation type="submission" date="2024-11" db="EMBL/GenBank/DDBJ databases">
        <authorList>
            <person name="Lucas J.A."/>
        </authorList>
    </citation>
    <scope>NUCLEOTIDE SEQUENCE [LARGE SCALE GENOMIC DNA]</scope>
    <source>
        <strain evidence="11 12">Z 5.4</strain>
    </source>
</reference>
<feature type="site" description="Transition state stabilizer" evidence="7">
    <location>
        <position position="120"/>
    </location>
</feature>
<evidence type="ECO:0000256" key="6">
    <source>
        <dbReference type="ARBA" id="ARBA00023235"/>
    </source>
</evidence>
<keyword evidence="4 7" id="KW-0238">DNA-binding</keyword>
<comment type="subcellular location">
    <subcellularLocation>
        <location evidence="7">Cell membrane</location>
        <topology evidence="7">Peripheral membrane protein</topology>
    </subcellularLocation>
</comment>
<evidence type="ECO:0000256" key="1">
    <source>
        <dbReference type="ARBA" id="ARBA00000185"/>
    </source>
</evidence>
<dbReference type="SUPFAM" id="SSF56719">
    <property type="entry name" value="Type II DNA topoisomerase"/>
    <property type="match status" value="1"/>
</dbReference>
<evidence type="ECO:0000313" key="11">
    <source>
        <dbReference type="EMBL" id="MFK9093738.1"/>
    </source>
</evidence>
<dbReference type="Gene3D" id="1.10.268.10">
    <property type="entry name" value="Topoisomerase, domain 3"/>
    <property type="match status" value="1"/>
</dbReference>
<dbReference type="SUPFAM" id="SSF101904">
    <property type="entry name" value="GyrA/ParC C-terminal domain-like"/>
    <property type="match status" value="1"/>
</dbReference>
<comment type="similarity">
    <text evidence="7">Belongs to the type II topoisomerase GyrA/ParC subunit family. ParC type 2 subfamily.</text>
</comment>
<evidence type="ECO:0000313" key="12">
    <source>
        <dbReference type="Proteomes" id="UP001623041"/>
    </source>
</evidence>
<keyword evidence="9" id="KW-0175">Coiled coil</keyword>
<dbReference type="HAMAP" id="MF_00937">
    <property type="entry name" value="ParC_type2"/>
    <property type="match status" value="1"/>
</dbReference>
<dbReference type="Pfam" id="PF03989">
    <property type="entry name" value="DNA_gyraseA_C"/>
    <property type="match status" value="5"/>
</dbReference>
<organism evidence="11 12">
    <name type="scientific">Bacillus salipaludis</name>
    <dbReference type="NCBI Taxonomy" id="2547811"/>
    <lineage>
        <taxon>Bacteria</taxon>
        <taxon>Bacillati</taxon>
        <taxon>Bacillota</taxon>
        <taxon>Bacilli</taxon>
        <taxon>Bacillales</taxon>
        <taxon>Bacillaceae</taxon>
        <taxon>Bacillus</taxon>
    </lineage>
</organism>
<feature type="site" description="Interaction with DNA" evidence="7">
    <location>
        <position position="90"/>
    </location>
</feature>
<dbReference type="EMBL" id="JBJHQH010000016">
    <property type="protein sequence ID" value="MFK9093738.1"/>
    <property type="molecule type" value="Genomic_DNA"/>
</dbReference>
<dbReference type="InterPro" id="IPR013757">
    <property type="entry name" value="Topo_IIA_A_a_sf"/>
</dbReference>
<dbReference type="InterPro" id="IPR050220">
    <property type="entry name" value="Type_II_DNA_Topoisomerases"/>
</dbReference>
<dbReference type="PANTHER" id="PTHR43493">
    <property type="entry name" value="DNA GYRASE/TOPOISOMERASE SUBUNIT A"/>
    <property type="match status" value="1"/>
</dbReference>
<dbReference type="InterPro" id="IPR006691">
    <property type="entry name" value="GyrA/parC_rep"/>
</dbReference>
<evidence type="ECO:0000256" key="9">
    <source>
        <dbReference type="SAM" id="Coils"/>
    </source>
</evidence>
<keyword evidence="3 7" id="KW-0799">Topoisomerase</keyword>
<dbReference type="InterPro" id="IPR013758">
    <property type="entry name" value="Topo_IIA_A/C_ab"/>
</dbReference>
<dbReference type="RefSeq" id="WP_406582230.1">
    <property type="nucleotide sequence ID" value="NZ_JBJHQH010000016.1"/>
</dbReference>
<dbReference type="CDD" id="cd00187">
    <property type="entry name" value="TOP4c"/>
    <property type="match status" value="1"/>
</dbReference>
<keyword evidence="6 7" id="KW-0413">Isomerase</keyword>
<gene>
    <name evidence="7 11" type="primary">parC</name>
    <name evidence="11" type="ORF">ACJEBI_19930</name>
</gene>
<feature type="site" description="Interaction with DNA" evidence="7">
    <location>
        <position position="96"/>
    </location>
</feature>
<dbReference type="InterPro" id="IPR035516">
    <property type="entry name" value="Gyrase/topoIV_suA_C"/>
</dbReference>